<dbReference type="RefSeq" id="WP_265676915.1">
    <property type="nucleotide sequence ID" value="NZ_JAKRRY010000037.1"/>
</dbReference>
<dbReference type="EMBL" id="JAKRRY010000037">
    <property type="protein sequence ID" value="MCW8348398.1"/>
    <property type="molecule type" value="Genomic_DNA"/>
</dbReference>
<comment type="caution">
    <text evidence="1">The sequence shown here is derived from an EMBL/GenBank/DDBJ whole genome shotgun (WGS) entry which is preliminary data.</text>
</comment>
<gene>
    <name evidence="1" type="ORF">MD535_20645</name>
</gene>
<dbReference type="AlphaFoldDB" id="A0A9X3HYK9"/>
<dbReference type="Proteomes" id="UP001155587">
    <property type="component" value="Unassembled WGS sequence"/>
</dbReference>
<accession>A0A9X3HYK9</accession>
<keyword evidence="2" id="KW-1185">Reference proteome</keyword>
<evidence type="ECO:0000313" key="2">
    <source>
        <dbReference type="Proteomes" id="UP001155587"/>
    </source>
</evidence>
<proteinExistence type="predicted"/>
<sequence length="81" mass="9276">MNNFKWNAFGVLTRVEKTDAMVFIENSAGNVRKMSVKRYKDSADVVYEKAQNLVGQSVTIRTSQNTNNWSVDEWFSEIAPL</sequence>
<protein>
    <submittedName>
        <fullName evidence="1">Uncharacterized protein</fullName>
    </submittedName>
</protein>
<reference evidence="1" key="1">
    <citation type="submission" date="2022-02" db="EMBL/GenBank/DDBJ databases">
        <title>Vibrio sp. nov, a new bacterium isolated from seawater.</title>
        <authorList>
            <person name="Yuan Y."/>
        </authorList>
    </citation>
    <scope>NUCLEOTIDE SEQUENCE</scope>
    <source>
        <strain evidence="1">ZSDZ65</strain>
    </source>
</reference>
<organism evidence="1 2">
    <name type="scientific">Vibrio qingdaonensis</name>
    <dbReference type="NCBI Taxonomy" id="2829491"/>
    <lineage>
        <taxon>Bacteria</taxon>
        <taxon>Pseudomonadati</taxon>
        <taxon>Pseudomonadota</taxon>
        <taxon>Gammaproteobacteria</taxon>
        <taxon>Vibrionales</taxon>
        <taxon>Vibrionaceae</taxon>
        <taxon>Vibrio</taxon>
    </lineage>
</organism>
<name>A0A9X3HYK9_9VIBR</name>
<evidence type="ECO:0000313" key="1">
    <source>
        <dbReference type="EMBL" id="MCW8348398.1"/>
    </source>
</evidence>